<dbReference type="InterPro" id="IPR036162">
    <property type="entry name" value="Resolvase-like_N_sf"/>
</dbReference>
<proteinExistence type="predicted"/>
<dbReference type="Pfam" id="PF13408">
    <property type="entry name" value="Zn_ribbon_recom"/>
    <property type="match status" value="1"/>
</dbReference>
<dbReference type="InterPro" id="IPR025827">
    <property type="entry name" value="Zn_ribbon_recom_dom"/>
</dbReference>
<dbReference type="CDD" id="cd00338">
    <property type="entry name" value="Ser_Recombinase"/>
    <property type="match status" value="1"/>
</dbReference>
<feature type="domain" description="Resolvase/invertase-type recombinase catalytic" evidence="5">
    <location>
        <begin position="2"/>
        <end position="148"/>
    </location>
</feature>
<dbReference type="PROSITE" id="PS51736">
    <property type="entry name" value="RECOMBINASES_3"/>
    <property type="match status" value="1"/>
</dbReference>
<evidence type="ECO:0000259" key="5">
    <source>
        <dbReference type="PROSITE" id="PS51736"/>
    </source>
</evidence>
<dbReference type="PROSITE" id="PS51737">
    <property type="entry name" value="RECOMBINASE_DNA_BIND"/>
    <property type="match status" value="1"/>
</dbReference>
<evidence type="ECO:0000313" key="8">
    <source>
        <dbReference type="Proteomes" id="UP000216052"/>
    </source>
</evidence>
<evidence type="ECO:0000256" key="2">
    <source>
        <dbReference type="ARBA" id="ARBA00023125"/>
    </source>
</evidence>
<dbReference type="SMART" id="SM00857">
    <property type="entry name" value="Resolvase"/>
    <property type="match status" value="1"/>
</dbReference>
<protein>
    <recommendedName>
        <fullName evidence="9">Transposon gamma-delta resolvase</fullName>
    </recommendedName>
</protein>
<keyword evidence="1" id="KW-0229">DNA integration</keyword>
<dbReference type="Proteomes" id="UP000216052">
    <property type="component" value="Chromosome"/>
</dbReference>
<accession>A0ABZ3J3H2</accession>
<keyword evidence="2" id="KW-0238">DNA-binding</keyword>
<dbReference type="PROSITE" id="PS00397">
    <property type="entry name" value="RECOMBINASES_1"/>
    <property type="match status" value="1"/>
</dbReference>
<dbReference type="InterPro" id="IPR011109">
    <property type="entry name" value="DNA_bind_recombinase_dom"/>
</dbReference>
<evidence type="ECO:0000256" key="3">
    <source>
        <dbReference type="ARBA" id="ARBA00023172"/>
    </source>
</evidence>
<evidence type="ECO:0000256" key="4">
    <source>
        <dbReference type="PROSITE-ProRule" id="PRU10137"/>
    </source>
</evidence>
<keyword evidence="8" id="KW-1185">Reference proteome</keyword>
<keyword evidence="3" id="KW-0233">DNA recombination</keyword>
<dbReference type="Pfam" id="PF07508">
    <property type="entry name" value="Recombinase"/>
    <property type="match status" value="1"/>
</dbReference>
<feature type="active site" description="O-(5'-phospho-DNA)-serine intermediate" evidence="4">
    <location>
        <position position="10"/>
    </location>
</feature>
<dbReference type="RefSeq" id="WP_093791588.1">
    <property type="nucleotide sequence ID" value="NZ_CP155571.1"/>
</dbReference>
<dbReference type="InterPro" id="IPR050639">
    <property type="entry name" value="SSR_resolvase"/>
</dbReference>
<evidence type="ECO:0000259" key="6">
    <source>
        <dbReference type="PROSITE" id="PS51737"/>
    </source>
</evidence>
<dbReference type="Pfam" id="PF00239">
    <property type="entry name" value="Resolvase"/>
    <property type="match status" value="1"/>
</dbReference>
<organism evidence="7 8">
    <name type="scientific">Sporomusa acidovorans (strain ATCC 49682 / DSM 3132 / Mol)</name>
    <dbReference type="NCBI Taxonomy" id="1123286"/>
    <lineage>
        <taxon>Bacteria</taxon>
        <taxon>Bacillati</taxon>
        <taxon>Bacillota</taxon>
        <taxon>Negativicutes</taxon>
        <taxon>Selenomonadales</taxon>
        <taxon>Sporomusaceae</taxon>
        <taxon>Sporomusa</taxon>
    </lineage>
</organism>
<evidence type="ECO:0000256" key="1">
    <source>
        <dbReference type="ARBA" id="ARBA00022908"/>
    </source>
</evidence>
<dbReference type="PANTHER" id="PTHR30461">
    <property type="entry name" value="DNA-INVERTASE FROM LAMBDOID PROPHAGE"/>
    <property type="match status" value="1"/>
</dbReference>
<dbReference type="InterPro" id="IPR006118">
    <property type="entry name" value="Recombinase_CS"/>
</dbReference>
<dbReference type="SUPFAM" id="SSF53041">
    <property type="entry name" value="Resolvase-like"/>
    <property type="match status" value="1"/>
</dbReference>
<dbReference type="EMBL" id="CP155571">
    <property type="protein sequence ID" value="XFO72663.1"/>
    <property type="molecule type" value="Genomic_DNA"/>
</dbReference>
<gene>
    <name evidence="7" type="ORF">SPACI_027160</name>
</gene>
<name>A0ABZ3J3H2_SPOA4</name>
<feature type="domain" description="Recombinase" evidence="6">
    <location>
        <begin position="156"/>
        <end position="283"/>
    </location>
</feature>
<reference evidence="7" key="1">
    <citation type="submission" date="2024-05" db="EMBL/GenBank/DDBJ databases">
        <title>Isolation and characterization of Sporomusa carbonis sp. nov., a carboxydotrophic hydrogenogen in the genus of Sporomusa isolated from a charcoal burning pile.</title>
        <authorList>
            <person name="Boeer T."/>
            <person name="Rosenbaum F."/>
            <person name="Eysell L."/>
            <person name="Mueller V."/>
            <person name="Daniel R."/>
            <person name="Poehlein A."/>
        </authorList>
    </citation>
    <scope>NUCLEOTIDE SEQUENCE [LARGE SCALE GENOMIC DNA]</scope>
    <source>
        <strain evidence="7">DSM 3132</strain>
    </source>
</reference>
<evidence type="ECO:0008006" key="9">
    <source>
        <dbReference type="Google" id="ProtNLM"/>
    </source>
</evidence>
<dbReference type="InterPro" id="IPR038109">
    <property type="entry name" value="DNA_bind_recomb_sf"/>
</dbReference>
<evidence type="ECO:0000313" key="7">
    <source>
        <dbReference type="EMBL" id="XFO72663.1"/>
    </source>
</evidence>
<dbReference type="Gene3D" id="3.90.1750.20">
    <property type="entry name" value="Putative Large Serine Recombinase, Chain B, Domain 2"/>
    <property type="match status" value="1"/>
</dbReference>
<dbReference type="PANTHER" id="PTHR30461:SF23">
    <property type="entry name" value="DNA RECOMBINASE-RELATED"/>
    <property type="match status" value="1"/>
</dbReference>
<sequence>MNAAIYIRVSTDQQAEKGYSIDTQLAACRKYAVELGATQIEEFIDDGYSGEFIDRPELTRMREALARKEFEVVIAYAPDRLARKTIHLLILSEEIAKAGAQRKFASVNFEATSEGELMYKFQGIVAEYEKEKIKERTMRGKRGKALKGLVISDAKPFGYIFDREKNTYVINNTEAEFIRMIFDFVVNEKMGMTKICKELNQRCIPSPRTKNTWVVSSIHHIVTNTIYKGIIYSMKYRYEKIGLNKKKRTLRPESEWIPIHVPAIIDEVTWQAAQKQLQENKARAKRNLKRDYLLNGLVTCSQCGRAMVVSQSGYKDPISYYVCISQKNSNYDHSRQKACTARQIPTKILDKYVFDYVMKLCYQPDKIPEYIRYALPKQEIEKHNKTLKQILHIEKELLQQKASVLRWFRQKKLTEAEVENQLNDICGKLADISQAKKIYESELSTLSTNSSVNSIAEITAAAQFSFNKGCFTAQEKRAALRAILETVSAERIDKTRGRGSRPEINVQLKLKGFFL</sequence>
<dbReference type="InterPro" id="IPR006119">
    <property type="entry name" value="Resolv_N"/>
</dbReference>
<dbReference type="Gene3D" id="3.40.50.1390">
    <property type="entry name" value="Resolvase, N-terminal catalytic domain"/>
    <property type="match status" value="1"/>
</dbReference>